<dbReference type="PANTHER" id="PTHR28234">
    <property type="entry name" value="NUCLEAR CONTROL OF ATPASE PROTEIN 2"/>
    <property type="match status" value="1"/>
</dbReference>
<protein>
    <submittedName>
        <fullName evidence="7">Nuclear control of ATPase protein 2</fullName>
    </submittedName>
</protein>
<accession>A0AAV9W2E6</accession>
<comment type="subcellular location">
    <subcellularLocation>
        <location evidence="1">Mitochondrion membrane</location>
        <topology evidence="1">Multi-pass membrane protein</topology>
    </subcellularLocation>
</comment>
<comment type="caution">
    <text evidence="7">The sequence shown here is derived from an EMBL/GenBank/DDBJ whole genome shotgun (WGS) entry which is preliminary data.</text>
</comment>
<feature type="transmembrane region" description="Helical" evidence="6">
    <location>
        <begin position="383"/>
        <end position="402"/>
    </location>
</feature>
<evidence type="ECO:0000256" key="1">
    <source>
        <dbReference type="ARBA" id="ARBA00004225"/>
    </source>
</evidence>
<dbReference type="EMBL" id="JAVHJL010000006">
    <property type="protein sequence ID" value="KAK6501134.1"/>
    <property type="molecule type" value="Genomic_DNA"/>
</dbReference>
<dbReference type="AlphaFoldDB" id="A0AAV9W2E6"/>
<evidence type="ECO:0000256" key="5">
    <source>
        <dbReference type="ARBA" id="ARBA00023136"/>
    </source>
</evidence>
<gene>
    <name evidence="7" type="primary">NCA2</name>
    <name evidence="7" type="ORF">TWF481_008982</name>
</gene>
<sequence>MSFVADQVRAIDLQLDRLHLEQLSALPLSAASDADPTSTRDVSLATPPSPRILKLQGIIKSLSSTSSTLLTPQQITSLLSAADISAANLNNNPISVTAHTDENVEAYLEHELSWLVVSKAAIQTYGVILLSLVDATLPLSDDIYYWDEVLSSYRYTFLYSLQTSPWRLYNFAKEVYHDARVRFERGEFIGGGDDDDDNSSNVIRHPEAAAAATAASLSETAQRFYGLIRTSWHERSLSVFNARLVSPFALITHSIHQKHGNISKLRGMQASALGVLMNEGLMFGQDDVDIEKDDWKGVVERSIVLMDNVVRNVSNIQELGGVEQFEDLVFMGSGGGGGGSEFDDVAVLSNRLQEMLRGHLPRQELLSREILRENGRPSWIVRYWIPMAAVILSSGTLLRLLVNRQEAIHMWIREAGETAYEFWDNWVVDPLKRIISTIRTGEDQEVALMSRESLISDRESLERMVVEFAIDNPSAALDNASAPLTAAEIELIRENVKQGDLTPVLRVYEQDMKKPIRGAVTGELLRSLLIQIQKTKVDVEVAVSGIDNMLKSQQLLFGMLGLTPGVLIVVGTTRWIRNAWGGRSGVKKSEAKGRMVRILRHIDRILSTSAAYRATKGRGAEVRGERSSILTFKEHGLLLCEIHVLRELAGYVLPRGVVMKEFLEDLEEMGSIRNGVRAQRGVVERVRWAYAKWMN</sequence>
<dbReference type="GO" id="GO:0005741">
    <property type="term" value="C:mitochondrial outer membrane"/>
    <property type="evidence" value="ECO:0007669"/>
    <property type="project" value="TreeGrafter"/>
</dbReference>
<organism evidence="7 8">
    <name type="scientific">Arthrobotrys musiformis</name>
    <dbReference type="NCBI Taxonomy" id="47236"/>
    <lineage>
        <taxon>Eukaryota</taxon>
        <taxon>Fungi</taxon>
        <taxon>Dikarya</taxon>
        <taxon>Ascomycota</taxon>
        <taxon>Pezizomycotina</taxon>
        <taxon>Orbiliomycetes</taxon>
        <taxon>Orbiliales</taxon>
        <taxon>Orbiliaceae</taxon>
        <taxon>Arthrobotrys</taxon>
    </lineage>
</organism>
<evidence type="ECO:0000313" key="8">
    <source>
        <dbReference type="Proteomes" id="UP001370758"/>
    </source>
</evidence>
<proteinExistence type="predicted"/>
<dbReference type="InterPro" id="IPR013946">
    <property type="entry name" value="NCA2-like"/>
</dbReference>
<evidence type="ECO:0000256" key="6">
    <source>
        <dbReference type="SAM" id="Phobius"/>
    </source>
</evidence>
<dbReference type="Proteomes" id="UP001370758">
    <property type="component" value="Unassembled WGS sequence"/>
</dbReference>
<dbReference type="PROSITE" id="PS50096">
    <property type="entry name" value="IQ"/>
    <property type="match status" value="1"/>
</dbReference>
<keyword evidence="2 6" id="KW-0812">Transmembrane</keyword>
<keyword evidence="3 6" id="KW-1133">Transmembrane helix</keyword>
<keyword evidence="5 6" id="KW-0472">Membrane</keyword>
<keyword evidence="8" id="KW-1185">Reference proteome</keyword>
<evidence type="ECO:0000313" key="7">
    <source>
        <dbReference type="EMBL" id="KAK6501134.1"/>
    </source>
</evidence>
<evidence type="ECO:0000256" key="4">
    <source>
        <dbReference type="ARBA" id="ARBA00023128"/>
    </source>
</evidence>
<evidence type="ECO:0000256" key="3">
    <source>
        <dbReference type="ARBA" id="ARBA00022989"/>
    </source>
</evidence>
<reference evidence="7 8" key="1">
    <citation type="submission" date="2023-08" db="EMBL/GenBank/DDBJ databases">
        <authorList>
            <person name="Palmer J.M."/>
        </authorList>
    </citation>
    <scope>NUCLEOTIDE SEQUENCE [LARGE SCALE GENOMIC DNA]</scope>
    <source>
        <strain evidence="7 8">TWF481</strain>
    </source>
</reference>
<evidence type="ECO:0000256" key="2">
    <source>
        <dbReference type="ARBA" id="ARBA00022692"/>
    </source>
</evidence>
<dbReference type="PANTHER" id="PTHR28234:SF1">
    <property type="entry name" value="NUCLEAR CONTROL OF ATPASE PROTEIN 2"/>
    <property type="match status" value="1"/>
</dbReference>
<dbReference type="Pfam" id="PF08637">
    <property type="entry name" value="NCA2"/>
    <property type="match status" value="1"/>
</dbReference>
<keyword evidence="4" id="KW-0496">Mitochondrion</keyword>
<name>A0AAV9W2E6_9PEZI</name>
<feature type="transmembrane region" description="Helical" evidence="6">
    <location>
        <begin position="555"/>
        <end position="576"/>
    </location>
</feature>